<dbReference type="InterPro" id="IPR011990">
    <property type="entry name" value="TPR-like_helical_dom_sf"/>
</dbReference>
<feature type="transmembrane region" description="Helical" evidence="7">
    <location>
        <begin position="86"/>
        <end position="114"/>
    </location>
</feature>
<dbReference type="SUPFAM" id="SSF144232">
    <property type="entry name" value="HIT/MYND zinc finger-like"/>
    <property type="match status" value="1"/>
</dbReference>
<dbReference type="Gene3D" id="6.10.140.2220">
    <property type="match status" value="1"/>
</dbReference>
<protein>
    <recommendedName>
        <fullName evidence="12">MYND-type domain-containing protein</fullName>
    </recommendedName>
</protein>
<dbReference type="EMBL" id="AGNL01003602">
    <property type="protein sequence ID" value="EJK74510.1"/>
    <property type="molecule type" value="Genomic_DNA"/>
</dbReference>
<dbReference type="SUPFAM" id="SSF57850">
    <property type="entry name" value="RING/U-box"/>
    <property type="match status" value="1"/>
</dbReference>
<evidence type="ECO:0000259" key="8">
    <source>
        <dbReference type="PROSITE" id="PS50089"/>
    </source>
</evidence>
<dbReference type="InterPro" id="IPR013083">
    <property type="entry name" value="Znf_RING/FYVE/PHD"/>
</dbReference>
<dbReference type="eggNOG" id="KOG1550">
    <property type="taxonomic scope" value="Eukaryota"/>
</dbReference>
<feature type="domain" description="MYND-type" evidence="9">
    <location>
        <begin position="155"/>
        <end position="196"/>
    </location>
</feature>
<dbReference type="PANTHER" id="PTHR11102">
    <property type="entry name" value="SEL-1-LIKE PROTEIN"/>
    <property type="match status" value="1"/>
</dbReference>
<dbReference type="InterPro" id="IPR001841">
    <property type="entry name" value="Znf_RING"/>
</dbReference>
<keyword evidence="1" id="KW-0479">Metal-binding</keyword>
<feature type="non-terminal residue" evidence="10">
    <location>
        <position position="560"/>
    </location>
</feature>
<dbReference type="PANTHER" id="PTHR11102:SF160">
    <property type="entry name" value="ERAD-ASSOCIATED E3 UBIQUITIN-PROTEIN LIGASE COMPONENT HRD3"/>
    <property type="match status" value="1"/>
</dbReference>
<keyword evidence="7" id="KW-1133">Transmembrane helix</keyword>
<proteinExistence type="inferred from homology"/>
<evidence type="ECO:0000259" key="9">
    <source>
        <dbReference type="PROSITE" id="PS50865"/>
    </source>
</evidence>
<name>K0TAG4_THAOC</name>
<accession>K0TAG4</accession>
<evidence type="ECO:0000256" key="1">
    <source>
        <dbReference type="ARBA" id="ARBA00022723"/>
    </source>
</evidence>
<dbReference type="Pfam" id="PF08238">
    <property type="entry name" value="Sel1"/>
    <property type="match status" value="3"/>
</dbReference>
<dbReference type="InterPro" id="IPR006597">
    <property type="entry name" value="Sel1-like"/>
</dbReference>
<keyword evidence="3" id="KW-0862">Zinc</keyword>
<evidence type="ECO:0000256" key="5">
    <source>
        <dbReference type="PROSITE-ProRule" id="PRU00134"/>
    </source>
</evidence>
<sequence>MFDSYILIIILIAAFDGIYIKPEIQLLKGLVSFQSNTYLHQSANNPPAKDKMRALGLSRKPSRPSFVMPVVLGDDFQEGEYGRFGALPMICTVIALFVCEIALFAIVVTALLAYGNNAHAGGDTASARKDDGEEDSTHNEGAVEEAEEDACIETCANCGKPESDTVTLKKCNACRLVKYCSVDCQKAHRKQHKKACKQRAEELKDEELFSRGHERPEGDFCPICTLPIPLPMDDHSLLSLCCMERTCHGCAFAAKERGMSNCPFCRTPYPDPDNSDADTLAMVQARVLKKDPVAIHSLGKVYWHGVHGLQKDMRKAVELWTEAAELGSIEALFSLGVLYDRGEGGVEQDMAKAVGFYAKAAIQGHVESRYNLGGCEGQMGNYDRALRHYLISAKMGMKDSVEAIKPMFMDGIATKEQYAQSLRGYQDAVEEMKSHDRDEAKIDLEVRNAARLEPPQLSAPSPPRELNPVFALFASRQRPELRVGVHVPLRQVVRRARVPPRGLVDLAPQRELPRVVHDELAAPVRHVRVRDPGPWVAEAERPAGPRRAEGAPGPGGAGEA</sequence>
<keyword evidence="11" id="KW-1185">Reference proteome</keyword>
<feature type="domain" description="RING-type" evidence="8">
    <location>
        <begin position="221"/>
        <end position="266"/>
    </location>
</feature>
<evidence type="ECO:0000313" key="10">
    <source>
        <dbReference type="EMBL" id="EJK74510.1"/>
    </source>
</evidence>
<gene>
    <name evidence="10" type="ORF">THAOC_03807</name>
</gene>
<feature type="region of interest" description="Disordered" evidence="6">
    <location>
        <begin position="533"/>
        <end position="560"/>
    </location>
</feature>
<keyword evidence="7" id="KW-0472">Membrane</keyword>
<feature type="region of interest" description="Disordered" evidence="6">
    <location>
        <begin position="122"/>
        <end position="145"/>
    </location>
</feature>
<dbReference type="InterPro" id="IPR050767">
    <property type="entry name" value="Sel1_AlgK"/>
</dbReference>
<comment type="similarity">
    <text evidence="4">Belongs to the sel-1 family.</text>
</comment>
<dbReference type="GO" id="GO:0005737">
    <property type="term" value="C:cytoplasm"/>
    <property type="evidence" value="ECO:0007669"/>
    <property type="project" value="UniProtKB-ARBA"/>
</dbReference>
<dbReference type="AlphaFoldDB" id="K0TAG4"/>
<dbReference type="OrthoDB" id="341421at2759"/>
<dbReference type="GO" id="GO:0008270">
    <property type="term" value="F:zinc ion binding"/>
    <property type="evidence" value="ECO:0007669"/>
    <property type="project" value="UniProtKB-KW"/>
</dbReference>
<evidence type="ECO:0000256" key="6">
    <source>
        <dbReference type="SAM" id="MobiDB-lite"/>
    </source>
</evidence>
<dbReference type="PROSITE" id="PS50865">
    <property type="entry name" value="ZF_MYND_2"/>
    <property type="match status" value="1"/>
</dbReference>
<keyword evidence="7" id="KW-0812">Transmembrane</keyword>
<evidence type="ECO:0000256" key="7">
    <source>
        <dbReference type="SAM" id="Phobius"/>
    </source>
</evidence>
<dbReference type="PROSITE" id="PS50089">
    <property type="entry name" value="ZF_RING_2"/>
    <property type="match status" value="1"/>
</dbReference>
<organism evidence="10 11">
    <name type="scientific">Thalassiosira oceanica</name>
    <name type="common">Marine diatom</name>
    <dbReference type="NCBI Taxonomy" id="159749"/>
    <lineage>
        <taxon>Eukaryota</taxon>
        <taxon>Sar</taxon>
        <taxon>Stramenopiles</taxon>
        <taxon>Ochrophyta</taxon>
        <taxon>Bacillariophyta</taxon>
        <taxon>Coscinodiscophyceae</taxon>
        <taxon>Thalassiosirophycidae</taxon>
        <taxon>Thalassiosirales</taxon>
        <taxon>Thalassiosiraceae</taxon>
        <taxon>Thalassiosira</taxon>
    </lineage>
</organism>
<feature type="transmembrane region" description="Helical" evidence="7">
    <location>
        <begin position="6"/>
        <end position="22"/>
    </location>
</feature>
<feature type="compositionally biased region" description="Basic and acidic residues" evidence="6">
    <location>
        <begin position="126"/>
        <end position="138"/>
    </location>
</feature>
<evidence type="ECO:0000256" key="3">
    <source>
        <dbReference type="ARBA" id="ARBA00022833"/>
    </source>
</evidence>
<evidence type="ECO:0000256" key="2">
    <source>
        <dbReference type="ARBA" id="ARBA00022771"/>
    </source>
</evidence>
<dbReference type="Gene3D" id="3.30.40.10">
    <property type="entry name" value="Zinc/RING finger domain, C3HC4 (zinc finger)"/>
    <property type="match status" value="1"/>
</dbReference>
<keyword evidence="2 5" id="KW-0863">Zinc-finger</keyword>
<dbReference type="Gene3D" id="1.25.40.10">
    <property type="entry name" value="Tetratricopeptide repeat domain"/>
    <property type="match status" value="1"/>
</dbReference>
<dbReference type="Pfam" id="PF01753">
    <property type="entry name" value="zf-MYND"/>
    <property type="match status" value="1"/>
</dbReference>
<dbReference type="SMART" id="SM00671">
    <property type="entry name" value="SEL1"/>
    <property type="match status" value="3"/>
</dbReference>
<evidence type="ECO:0008006" key="12">
    <source>
        <dbReference type="Google" id="ProtNLM"/>
    </source>
</evidence>
<evidence type="ECO:0000313" key="11">
    <source>
        <dbReference type="Proteomes" id="UP000266841"/>
    </source>
</evidence>
<dbReference type="InterPro" id="IPR002893">
    <property type="entry name" value="Znf_MYND"/>
</dbReference>
<evidence type="ECO:0000256" key="4">
    <source>
        <dbReference type="ARBA" id="ARBA00038101"/>
    </source>
</evidence>
<comment type="caution">
    <text evidence="10">The sequence shown here is derived from an EMBL/GenBank/DDBJ whole genome shotgun (WGS) entry which is preliminary data.</text>
</comment>
<feature type="compositionally biased region" description="Basic and acidic residues" evidence="6">
    <location>
        <begin position="538"/>
        <end position="549"/>
    </location>
</feature>
<dbReference type="Proteomes" id="UP000266841">
    <property type="component" value="Unassembled WGS sequence"/>
</dbReference>
<reference evidence="10 11" key="1">
    <citation type="journal article" date="2012" name="Genome Biol.">
        <title>Genome and low-iron response of an oceanic diatom adapted to chronic iron limitation.</title>
        <authorList>
            <person name="Lommer M."/>
            <person name="Specht M."/>
            <person name="Roy A.S."/>
            <person name="Kraemer L."/>
            <person name="Andreson R."/>
            <person name="Gutowska M.A."/>
            <person name="Wolf J."/>
            <person name="Bergner S.V."/>
            <person name="Schilhabel M.B."/>
            <person name="Klostermeier U.C."/>
            <person name="Beiko R.G."/>
            <person name="Rosenstiel P."/>
            <person name="Hippler M."/>
            <person name="Laroche J."/>
        </authorList>
    </citation>
    <scope>NUCLEOTIDE SEQUENCE [LARGE SCALE GENOMIC DNA]</scope>
    <source>
        <strain evidence="10 11">CCMP1005</strain>
    </source>
</reference>
<dbReference type="SUPFAM" id="SSF81901">
    <property type="entry name" value="HCP-like"/>
    <property type="match status" value="1"/>
</dbReference>